<organism evidence="1 2">
    <name type="scientific">Azospirillum baldaniorum</name>
    <dbReference type="NCBI Taxonomy" id="1064539"/>
    <lineage>
        <taxon>Bacteria</taxon>
        <taxon>Pseudomonadati</taxon>
        <taxon>Pseudomonadota</taxon>
        <taxon>Alphaproteobacteria</taxon>
        <taxon>Rhodospirillales</taxon>
        <taxon>Azospirillaceae</taxon>
        <taxon>Azospirillum</taxon>
    </lineage>
</organism>
<protein>
    <submittedName>
        <fullName evidence="1">Uncharacterized protein</fullName>
    </submittedName>
</protein>
<geneLocation type="plasmid" evidence="1 2">
    <name>AZOBR_p2</name>
</geneLocation>
<evidence type="ECO:0000313" key="1">
    <source>
        <dbReference type="EMBL" id="CCD01976.1"/>
    </source>
</evidence>
<dbReference type="AlphaFoldDB" id="A0A9P1JY15"/>
<dbReference type="KEGG" id="abs:AZOBR_p270172"/>
<keyword evidence="1" id="KW-0614">Plasmid</keyword>
<gene>
    <name evidence="1" type="ORF">AZOBR_p270172</name>
</gene>
<keyword evidence="2" id="KW-1185">Reference proteome</keyword>
<name>A0A9P1JY15_9PROT</name>
<sequence>MFDNILTHADTILTAVGAVVIAASLITSGTPTPDPNTALGKVYRAVELLALVFGKAKDRGPQG</sequence>
<reference evidence="1 2" key="1">
    <citation type="journal article" date="2011" name="PLoS Genet.">
        <title>Azospirillum genomes reveal transition of bacteria from aquatic to terrestrial environments.</title>
        <authorList>
            <person name="Wisniewski-Dye F."/>
            <person name="Borziak K."/>
            <person name="Khalsa-Moyers G."/>
            <person name="Alexandre G."/>
            <person name="Sukharnikov L.O."/>
            <person name="Wuichet K."/>
            <person name="Hurst G.B."/>
            <person name="McDonald W.H."/>
            <person name="Robertson J.S."/>
            <person name="Barbe V."/>
            <person name="Calteau A."/>
            <person name="Rouy Z."/>
            <person name="Mangenot S."/>
            <person name="Prigent-Combaret C."/>
            <person name="Normand P."/>
            <person name="Boyer M."/>
            <person name="Siguier P."/>
            <person name="Dessaux Y."/>
            <person name="Elmerich C."/>
            <person name="Condemine G."/>
            <person name="Krishnen G."/>
            <person name="Kennedy I."/>
            <person name="Paterson A.H."/>
            <person name="Gonzalez V."/>
            <person name="Mavingui P."/>
            <person name="Zhulin I.B."/>
        </authorList>
    </citation>
    <scope>NUCLEOTIDE SEQUENCE [LARGE SCALE GENOMIC DNA]</scope>
    <source>
        <strain evidence="1 2">Sp245</strain>
    </source>
</reference>
<dbReference type="Proteomes" id="UP000007319">
    <property type="component" value="Plasmid AZOBR_p2"/>
</dbReference>
<evidence type="ECO:0000313" key="2">
    <source>
        <dbReference type="Proteomes" id="UP000007319"/>
    </source>
</evidence>
<dbReference type="RefSeq" id="WP_014242310.1">
    <property type="nucleotide sequence ID" value="NC_016618.1"/>
</dbReference>
<accession>A0A9P1JY15</accession>
<dbReference type="EMBL" id="HE577329">
    <property type="protein sequence ID" value="CCD01976.1"/>
    <property type="molecule type" value="Genomic_DNA"/>
</dbReference>
<proteinExistence type="predicted"/>